<dbReference type="eggNOG" id="COG0572">
    <property type="taxonomic scope" value="Bacteria"/>
</dbReference>
<dbReference type="PRINTS" id="PR00988">
    <property type="entry name" value="URIDINKINASE"/>
</dbReference>
<dbReference type="KEGG" id="cau:Caur_2804"/>
<evidence type="ECO:0000313" key="3">
    <source>
        <dbReference type="Proteomes" id="UP000002008"/>
    </source>
</evidence>
<dbReference type="InParanoid" id="A9WKC7"/>
<feature type="domain" description="Phosphoribulokinase/uridine kinase" evidence="1">
    <location>
        <begin position="8"/>
        <end position="184"/>
    </location>
</feature>
<dbReference type="STRING" id="324602.Caur_2804"/>
<dbReference type="GO" id="GO:0016301">
    <property type="term" value="F:kinase activity"/>
    <property type="evidence" value="ECO:0007669"/>
    <property type="project" value="InterPro"/>
</dbReference>
<dbReference type="SUPFAM" id="SSF52540">
    <property type="entry name" value="P-loop containing nucleoside triphosphate hydrolases"/>
    <property type="match status" value="1"/>
</dbReference>
<dbReference type="InterPro" id="IPR027417">
    <property type="entry name" value="P-loop_NTPase"/>
</dbReference>
<keyword evidence="3" id="KW-1185">Reference proteome</keyword>
<dbReference type="PANTHER" id="PTHR10285">
    <property type="entry name" value="URIDINE KINASE"/>
    <property type="match status" value="1"/>
</dbReference>
<evidence type="ECO:0000313" key="2">
    <source>
        <dbReference type="EMBL" id="ABY36005.1"/>
    </source>
</evidence>
<dbReference type="InterPro" id="IPR006083">
    <property type="entry name" value="PRK/URK"/>
</dbReference>
<reference evidence="3" key="1">
    <citation type="journal article" date="2011" name="BMC Genomics">
        <title>Complete genome sequence of the filamentous anoxygenic phototrophic bacterium Chloroflexus aurantiacus.</title>
        <authorList>
            <person name="Tang K.H."/>
            <person name="Barry K."/>
            <person name="Chertkov O."/>
            <person name="Dalin E."/>
            <person name="Han C.S."/>
            <person name="Hauser L.J."/>
            <person name="Honchak B.M."/>
            <person name="Karbach L.E."/>
            <person name="Land M.L."/>
            <person name="Lapidus A."/>
            <person name="Larimer F.W."/>
            <person name="Mikhailova N."/>
            <person name="Pitluck S."/>
            <person name="Pierson B.K."/>
            <person name="Blankenship R.E."/>
        </authorList>
    </citation>
    <scope>NUCLEOTIDE SEQUENCE [LARGE SCALE GENOMIC DNA]</scope>
    <source>
        <strain evidence="3">ATCC 29366 / DSM 635 / J-10-fl</strain>
    </source>
</reference>
<accession>A9WKC7</accession>
<organism evidence="2 3">
    <name type="scientific">Chloroflexus aurantiacus (strain ATCC 29366 / DSM 635 / J-10-fl)</name>
    <dbReference type="NCBI Taxonomy" id="324602"/>
    <lineage>
        <taxon>Bacteria</taxon>
        <taxon>Bacillati</taxon>
        <taxon>Chloroflexota</taxon>
        <taxon>Chloroflexia</taxon>
        <taxon>Chloroflexales</taxon>
        <taxon>Chloroflexineae</taxon>
        <taxon>Chloroflexaceae</taxon>
        <taxon>Chloroflexus</taxon>
    </lineage>
</organism>
<name>A9WKC7_CHLAA</name>
<protein>
    <submittedName>
        <fullName evidence="2">Phosphoribulokinase/uridine kinase</fullName>
    </submittedName>
</protein>
<dbReference type="GO" id="GO:0005737">
    <property type="term" value="C:cytoplasm"/>
    <property type="evidence" value="ECO:0000318"/>
    <property type="project" value="GO_Central"/>
</dbReference>
<dbReference type="Proteomes" id="UP000002008">
    <property type="component" value="Chromosome"/>
</dbReference>
<dbReference type="EMBL" id="CP000909">
    <property type="protein sequence ID" value="ABY36005.1"/>
    <property type="molecule type" value="Genomic_DNA"/>
</dbReference>
<evidence type="ECO:0000259" key="1">
    <source>
        <dbReference type="Pfam" id="PF00485"/>
    </source>
</evidence>
<dbReference type="HOGENOM" id="CLU_033590_0_1_0"/>
<dbReference type="GO" id="GO:0005524">
    <property type="term" value="F:ATP binding"/>
    <property type="evidence" value="ECO:0007669"/>
    <property type="project" value="InterPro"/>
</dbReference>
<dbReference type="EnsemblBacteria" id="ABY36005">
    <property type="protein sequence ID" value="ABY36005"/>
    <property type="gene ID" value="Caur_2804"/>
</dbReference>
<dbReference type="Pfam" id="PF00485">
    <property type="entry name" value="PRK"/>
    <property type="match status" value="1"/>
</dbReference>
<sequence length="286" mass="31280">MREHPLMLGLVGASGSGKTTLTQGIVRLLGAHGVTPVNLDDYLRYSRAERAVRGMTDADPAAIDLDRMAADLVALRAGRTIEKPVYDHTIGAPRGSERVAPTGLVIAYGALTLTPPVQVELFDLTVYFDPHPALYRRWREERDVLQRGYTLAEVQAAWPARERDIQQYIVVQRPLADVVVRFVPGETGIDLHLLLRRRALTFEMADVGQETGSSAVQIQQLAADEDGLPAVLVTATSDPALDRLSEALRARLPRSGQVTGDSLNATHPTLRFAQTLIATLLLHKSL</sequence>
<gene>
    <name evidence="2" type="ordered locus">Caur_2804</name>
</gene>
<dbReference type="Gene3D" id="3.40.50.300">
    <property type="entry name" value="P-loop containing nucleotide triphosphate hydrolases"/>
    <property type="match status" value="1"/>
</dbReference>
<proteinExistence type="predicted"/>
<dbReference type="RefSeq" id="WP_012258658.1">
    <property type="nucleotide sequence ID" value="NC_010175.1"/>
</dbReference>
<dbReference type="AlphaFoldDB" id="A9WKC7"/>
<dbReference type="PATRIC" id="fig|324602.8.peg.3157"/>